<dbReference type="SMART" id="SM00028">
    <property type="entry name" value="TPR"/>
    <property type="match status" value="5"/>
</dbReference>
<dbReference type="EC" id="2.7.13.3" evidence="2"/>
<dbReference type="SMART" id="SM00388">
    <property type="entry name" value="HisKA"/>
    <property type="match status" value="1"/>
</dbReference>
<evidence type="ECO:0000313" key="11">
    <source>
        <dbReference type="EMBL" id="MVT41172.1"/>
    </source>
</evidence>
<dbReference type="AlphaFoldDB" id="A0A6N8JAN9"/>
<keyword evidence="12" id="KW-1185">Reference proteome</keyword>
<dbReference type="PROSITE" id="PS50109">
    <property type="entry name" value="HIS_KIN"/>
    <property type="match status" value="1"/>
</dbReference>
<dbReference type="EMBL" id="WRXO01000002">
    <property type="protein sequence ID" value="MVT41172.1"/>
    <property type="molecule type" value="Genomic_DNA"/>
</dbReference>
<comment type="caution">
    <text evidence="11">The sequence shown here is derived from an EMBL/GenBank/DDBJ whole genome shotgun (WGS) entry which is preliminary data.</text>
</comment>
<dbReference type="SUPFAM" id="SSF55874">
    <property type="entry name" value="ATPase domain of HSP90 chaperone/DNA topoisomerase II/histidine kinase"/>
    <property type="match status" value="1"/>
</dbReference>
<reference evidence="11 12" key="1">
    <citation type="submission" date="2019-12" db="EMBL/GenBank/DDBJ databases">
        <title>The draft genomic sequence of strain Chitinophaga oryziterrae JCM 16595.</title>
        <authorList>
            <person name="Zhang X."/>
        </authorList>
    </citation>
    <scope>NUCLEOTIDE SEQUENCE [LARGE SCALE GENOMIC DNA]</scope>
    <source>
        <strain evidence="11 12">JCM 16595</strain>
    </source>
</reference>
<keyword evidence="3" id="KW-0597">Phosphoprotein</keyword>
<dbReference type="InterPro" id="IPR004358">
    <property type="entry name" value="Sig_transdc_His_kin-like_C"/>
</dbReference>
<sequence length="699" mass="80435">MVILTKKNKFYRQLLECVFFLYITIMIFACQQVGGTIDHPDYFDPILKHADSLSLHAEKGSPIKFIDSVYNNYPNAGIGDLYKKYDFKRNYFYDKDYAIAMVYVDSVLLILKKHSKEKAYKKLYENAILKKGDILQAEKRYPEAFQYYYQAKQICEKSGDSLFVSDYLGQLGMVCYKEKKYLEAASYFKKCVHILRNADNRDFSIFASVQSNTDNIALSYDRANMYDSAFRYYSLALAYIRNNESNFSNDSSNRRYIGTAKGVVYGNLAYAHYRQEDYTTAEALLKESISINIQPGYENTDAQFMQLRLATLYIKMNRLDECREILEQVKSFTNSHLQPDRDLRLRLLKMQERYYDKLNKPDSAYKYLKAYTNIKDSLDTKNQAAHEVDVNNELENVARQHEIIALKSDDHLKSILLVIFSLFLASVITIAFLIWKNWNRSKQNLQLVAVQNERLTVALRAVEDRDQENAALLKVIVHDLKNPVGNISAIAGLLLEDKNAAPLDKSMYRMIQTASGQAFEIINQLLESKNKGELKDLRTELTDIPELLTECIDLLQFKALKKKQRIKVGKFPPGIAMLDRDKIWQLFTNLIDNAIKFSPDKSVISIHTKRDSDTYTIMVKDKGIGIPDNLKDKVFEMHTEAGRTGTAGEKSFGLGLSISRKIVEIHKGKLWFESEPGKETIFYIELPCLPVTEVVPVNA</sequence>
<accession>A0A6N8JAN9</accession>
<dbReference type="GO" id="GO:0030295">
    <property type="term" value="F:protein kinase activator activity"/>
    <property type="evidence" value="ECO:0007669"/>
    <property type="project" value="TreeGrafter"/>
</dbReference>
<keyword evidence="9" id="KW-0472">Membrane</keyword>
<keyword evidence="9" id="KW-0812">Transmembrane</keyword>
<keyword evidence="5" id="KW-0547">Nucleotide-binding</keyword>
<dbReference type="PRINTS" id="PR00344">
    <property type="entry name" value="BCTRLSENSOR"/>
</dbReference>
<evidence type="ECO:0000256" key="5">
    <source>
        <dbReference type="ARBA" id="ARBA00022741"/>
    </source>
</evidence>
<dbReference type="SUPFAM" id="SSF47384">
    <property type="entry name" value="Homodimeric domain of signal transducing histidine kinase"/>
    <property type="match status" value="1"/>
</dbReference>
<dbReference type="PROSITE" id="PS51257">
    <property type="entry name" value="PROKAR_LIPOPROTEIN"/>
    <property type="match status" value="1"/>
</dbReference>
<dbReference type="InterPro" id="IPR019734">
    <property type="entry name" value="TPR_rpt"/>
</dbReference>
<feature type="transmembrane region" description="Helical" evidence="9">
    <location>
        <begin position="415"/>
        <end position="435"/>
    </location>
</feature>
<keyword evidence="4" id="KW-0808">Transferase</keyword>
<evidence type="ECO:0000256" key="2">
    <source>
        <dbReference type="ARBA" id="ARBA00012438"/>
    </source>
</evidence>
<evidence type="ECO:0000259" key="10">
    <source>
        <dbReference type="PROSITE" id="PS50109"/>
    </source>
</evidence>
<dbReference type="InterPro" id="IPR050351">
    <property type="entry name" value="BphY/WalK/GraS-like"/>
</dbReference>
<organism evidence="11 12">
    <name type="scientific">Chitinophaga oryziterrae</name>
    <dbReference type="NCBI Taxonomy" id="1031224"/>
    <lineage>
        <taxon>Bacteria</taxon>
        <taxon>Pseudomonadati</taxon>
        <taxon>Bacteroidota</taxon>
        <taxon>Chitinophagia</taxon>
        <taxon>Chitinophagales</taxon>
        <taxon>Chitinophagaceae</taxon>
        <taxon>Chitinophaga</taxon>
    </lineage>
</organism>
<dbReference type="InterPro" id="IPR036097">
    <property type="entry name" value="HisK_dim/P_sf"/>
</dbReference>
<protein>
    <recommendedName>
        <fullName evidence="2">histidine kinase</fullName>
        <ecNumber evidence="2">2.7.13.3</ecNumber>
    </recommendedName>
</protein>
<dbReference type="CDD" id="cd00075">
    <property type="entry name" value="HATPase"/>
    <property type="match status" value="1"/>
</dbReference>
<dbReference type="PANTHER" id="PTHR42878">
    <property type="entry name" value="TWO-COMPONENT HISTIDINE KINASE"/>
    <property type="match status" value="1"/>
</dbReference>
<keyword evidence="8" id="KW-0902">Two-component regulatory system</keyword>
<dbReference type="InterPro" id="IPR003661">
    <property type="entry name" value="HisK_dim/P_dom"/>
</dbReference>
<dbReference type="Gene3D" id="1.10.287.130">
    <property type="match status" value="1"/>
</dbReference>
<evidence type="ECO:0000256" key="6">
    <source>
        <dbReference type="ARBA" id="ARBA00022777"/>
    </source>
</evidence>
<dbReference type="Gene3D" id="1.25.40.10">
    <property type="entry name" value="Tetratricopeptide repeat domain"/>
    <property type="match status" value="2"/>
</dbReference>
<name>A0A6N8JAN9_9BACT</name>
<dbReference type="Pfam" id="PF02518">
    <property type="entry name" value="HATPase_c"/>
    <property type="match status" value="1"/>
</dbReference>
<dbReference type="Gene3D" id="3.30.565.10">
    <property type="entry name" value="Histidine kinase-like ATPase, C-terminal domain"/>
    <property type="match status" value="1"/>
</dbReference>
<dbReference type="GO" id="GO:0000156">
    <property type="term" value="F:phosphorelay response regulator activity"/>
    <property type="evidence" value="ECO:0007669"/>
    <property type="project" value="TreeGrafter"/>
</dbReference>
<dbReference type="InterPro" id="IPR005467">
    <property type="entry name" value="His_kinase_dom"/>
</dbReference>
<dbReference type="OrthoDB" id="9810447at2"/>
<dbReference type="PANTHER" id="PTHR42878:SF7">
    <property type="entry name" value="SENSOR HISTIDINE KINASE GLRK"/>
    <property type="match status" value="1"/>
</dbReference>
<evidence type="ECO:0000256" key="3">
    <source>
        <dbReference type="ARBA" id="ARBA00022553"/>
    </source>
</evidence>
<evidence type="ECO:0000256" key="8">
    <source>
        <dbReference type="ARBA" id="ARBA00023012"/>
    </source>
</evidence>
<proteinExistence type="predicted"/>
<dbReference type="InterPro" id="IPR003594">
    <property type="entry name" value="HATPase_dom"/>
</dbReference>
<evidence type="ECO:0000256" key="1">
    <source>
        <dbReference type="ARBA" id="ARBA00000085"/>
    </source>
</evidence>
<evidence type="ECO:0000256" key="4">
    <source>
        <dbReference type="ARBA" id="ARBA00022679"/>
    </source>
</evidence>
<dbReference type="SMART" id="SM00387">
    <property type="entry name" value="HATPase_c"/>
    <property type="match status" value="1"/>
</dbReference>
<dbReference type="InterPro" id="IPR036890">
    <property type="entry name" value="HATPase_C_sf"/>
</dbReference>
<dbReference type="Proteomes" id="UP000468388">
    <property type="component" value="Unassembled WGS sequence"/>
</dbReference>
<dbReference type="CDD" id="cd00082">
    <property type="entry name" value="HisKA"/>
    <property type="match status" value="1"/>
</dbReference>
<keyword evidence="7" id="KW-0067">ATP-binding</keyword>
<keyword evidence="6" id="KW-0418">Kinase</keyword>
<dbReference type="GO" id="GO:0000155">
    <property type="term" value="F:phosphorelay sensor kinase activity"/>
    <property type="evidence" value="ECO:0007669"/>
    <property type="project" value="InterPro"/>
</dbReference>
<evidence type="ECO:0000256" key="9">
    <source>
        <dbReference type="SAM" id="Phobius"/>
    </source>
</evidence>
<dbReference type="Pfam" id="PF13424">
    <property type="entry name" value="TPR_12"/>
    <property type="match status" value="1"/>
</dbReference>
<dbReference type="GO" id="GO:0005524">
    <property type="term" value="F:ATP binding"/>
    <property type="evidence" value="ECO:0007669"/>
    <property type="project" value="UniProtKB-KW"/>
</dbReference>
<feature type="transmembrane region" description="Helical" evidence="9">
    <location>
        <begin position="12"/>
        <end position="29"/>
    </location>
</feature>
<dbReference type="GO" id="GO:0007234">
    <property type="term" value="P:osmosensory signaling via phosphorelay pathway"/>
    <property type="evidence" value="ECO:0007669"/>
    <property type="project" value="TreeGrafter"/>
</dbReference>
<dbReference type="Pfam" id="PF13374">
    <property type="entry name" value="TPR_10"/>
    <property type="match status" value="1"/>
</dbReference>
<feature type="domain" description="Histidine kinase" evidence="10">
    <location>
        <begin position="475"/>
        <end position="690"/>
    </location>
</feature>
<gene>
    <name evidence="11" type="ORF">GO495_11310</name>
</gene>
<evidence type="ECO:0000256" key="7">
    <source>
        <dbReference type="ARBA" id="ARBA00022840"/>
    </source>
</evidence>
<dbReference type="SUPFAM" id="SSF48452">
    <property type="entry name" value="TPR-like"/>
    <property type="match status" value="1"/>
</dbReference>
<keyword evidence="9" id="KW-1133">Transmembrane helix</keyword>
<comment type="catalytic activity">
    <reaction evidence="1">
        <text>ATP + protein L-histidine = ADP + protein N-phospho-L-histidine.</text>
        <dbReference type="EC" id="2.7.13.3"/>
    </reaction>
</comment>
<evidence type="ECO:0000313" key="12">
    <source>
        <dbReference type="Proteomes" id="UP000468388"/>
    </source>
</evidence>
<dbReference type="InterPro" id="IPR011990">
    <property type="entry name" value="TPR-like_helical_dom_sf"/>
</dbReference>